<dbReference type="EMBL" id="BAABJQ010000004">
    <property type="protein sequence ID" value="GAA5181548.1"/>
    <property type="molecule type" value="Genomic_DNA"/>
</dbReference>
<dbReference type="RefSeq" id="WP_345627604.1">
    <property type="nucleotide sequence ID" value="NZ_BAABJQ010000004.1"/>
</dbReference>
<feature type="domain" description="HTH cro/C1-type" evidence="2">
    <location>
        <begin position="23"/>
        <end position="77"/>
    </location>
</feature>
<dbReference type="Proteomes" id="UP001501570">
    <property type="component" value="Unassembled WGS sequence"/>
</dbReference>
<dbReference type="Pfam" id="PF13560">
    <property type="entry name" value="HTH_31"/>
    <property type="match status" value="1"/>
</dbReference>
<dbReference type="Pfam" id="PF19054">
    <property type="entry name" value="DUF5753"/>
    <property type="match status" value="1"/>
</dbReference>
<evidence type="ECO:0000313" key="4">
    <source>
        <dbReference type="Proteomes" id="UP001501570"/>
    </source>
</evidence>
<comment type="caution">
    <text evidence="3">The sequence shown here is derived from an EMBL/GenBank/DDBJ whole genome shotgun (WGS) entry which is preliminary data.</text>
</comment>
<dbReference type="PROSITE" id="PS50943">
    <property type="entry name" value="HTH_CROC1"/>
    <property type="match status" value="1"/>
</dbReference>
<gene>
    <name evidence="3" type="ORF">GCM10023322_16470</name>
</gene>
<accession>A0ABP9RNF4</accession>
<dbReference type="SUPFAM" id="SSF47413">
    <property type="entry name" value="lambda repressor-like DNA-binding domains"/>
    <property type="match status" value="1"/>
</dbReference>
<dbReference type="CDD" id="cd00093">
    <property type="entry name" value="HTH_XRE"/>
    <property type="match status" value="1"/>
</dbReference>
<reference evidence="4" key="1">
    <citation type="journal article" date="2019" name="Int. J. Syst. Evol. Microbiol.">
        <title>The Global Catalogue of Microorganisms (GCM) 10K type strain sequencing project: providing services to taxonomists for standard genome sequencing and annotation.</title>
        <authorList>
            <consortium name="The Broad Institute Genomics Platform"/>
            <consortium name="The Broad Institute Genome Sequencing Center for Infectious Disease"/>
            <person name="Wu L."/>
            <person name="Ma J."/>
        </authorList>
    </citation>
    <scope>NUCLEOTIDE SEQUENCE [LARGE SCALE GENOMIC DNA]</scope>
    <source>
        <strain evidence="4">JCM 18304</strain>
    </source>
</reference>
<dbReference type="InterPro" id="IPR001387">
    <property type="entry name" value="Cro/C1-type_HTH"/>
</dbReference>
<evidence type="ECO:0000256" key="1">
    <source>
        <dbReference type="SAM" id="MobiDB-lite"/>
    </source>
</evidence>
<dbReference type="InterPro" id="IPR010982">
    <property type="entry name" value="Lambda_DNA-bd_dom_sf"/>
</dbReference>
<protein>
    <submittedName>
        <fullName evidence="3">Helix-turn-helix transcriptional regulator</fullName>
    </submittedName>
</protein>
<evidence type="ECO:0000313" key="3">
    <source>
        <dbReference type="EMBL" id="GAA5181548.1"/>
    </source>
</evidence>
<feature type="region of interest" description="Disordered" evidence="1">
    <location>
        <begin position="295"/>
        <end position="322"/>
    </location>
</feature>
<organism evidence="3 4">
    <name type="scientific">Rugosimonospora acidiphila</name>
    <dbReference type="NCBI Taxonomy" id="556531"/>
    <lineage>
        <taxon>Bacteria</taxon>
        <taxon>Bacillati</taxon>
        <taxon>Actinomycetota</taxon>
        <taxon>Actinomycetes</taxon>
        <taxon>Micromonosporales</taxon>
        <taxon>Micromonosporaceae</taxon>
        <taxon>Rugosimonospora</taxon>
    </lineage>
</organism>
<dbReference type="SMART" id="SM00530">
    <property type="entry name" value="HTH_XRE"/>
    <property type="match status" value="1"/>
</dbReference>
<evidence type="ECO:0000259" key="2">
    <source>
        <dbReference type="PROSITE" id="PS50943"/>
    </source>
</evidence>
<keyword evidence="4" id="KW-1185">Reference proteome</keyword>
<proteinExistence type="predicted"/>
<sequence>MDSPTPVRRQPPTIRLRRLANELRGLRTAAGLTREDVTAKTAINGATMYRIESAKVRPQRRTLLTLLDLYGVADADRRADLVEMSQRANELNWLHRYESELPEAHLTYISFEAEARGTRNYESLFVPGLLQTEDYARAVISGGLPFAGKDEVEPRVEARMRRKPFLARTPPFQLWAILDEAVLHRLVGGPTVMAAQLARLVETADAPDITIQVLPYALGAHPGMAGSFAIMDFPDPADPELVYIDSMAGDLFLERDADVRRYTRIFEYLRAAALGPADSLRLISDIASSTEQWREVQGHEETGLYPGDLAQEQPFERERAVR</sequence>
<dbReference type="InterPro" id="IPR043917">
    <property type="entry name" value="DUF5753"/>
</dbReference>
<name>A0ABP9RNF4_9ACTN</name>
<dbReference type="Gene3D" id="1.10.260.40">
    <property type="entry name" value="lambda repressor-like DNA-binding domains"/>
    <property type="match status" value="1"/>
</dbReference>